<reference evidence="5" key="1">
    <citation type="journal article" date="2019" name="Int. J. Syst. Evol. Microbiol.">
        <title>The Global Catalogue of Microorganisms (GCM) 10K type strain sequencing project: providing services to taxonomists for standard genome sequencing and annotation.</title>
        <authorList>
            <consortium name="The Broad Institute Genomics Platform"/>
            <consortium name="The Broad Institute Genome Sequencing Center for Infectious Disease"/>
            <person name="Wu L."/>
            <person name="Ma J."/>
        </authorList>
    </citation>
    <scope>NUCLEOTIDE SEQUENCE [LARGE SCALE GENOMIC DNA]</scope>
    <source>
        <strain evidence="5">JCM 16902</strain>
    </source>
</reference>
<feature type="transmembrane region" description="Helical" evidence="2">
    <location>
        <begin position="246"/>
        <end position="265"/>
    </location>
</feature>
<feature type="transmembrane region" description="Helical" evidence="2">
    <location>
        <begin position="347"/>
        <end position="366"/>
    </location>
</feature>
<dbReference type="NCBIfam" id="TIGR00254">
    <property type="entry name" value="GGDEF"/>
    <property type="match status" value="1"/>
</dbReference>
<keyword evidence="2" id="KW-0472">Membrane</keyword>
<feature type="region of interest" description="Disordered" evidence="1">
    <location>
        <begin position="567"/>
        <end position="586"/>
    </location>
</feature>
<protein>
    <recommendedName>
        <fullName evidence="3">GGDEF domain-containing protein</fullName>
    </recommendedName>
</protein>
<evidence type="ECO:0000313" key="5">
    <source>
        <dbReference type="Proteomes" id="UP001501074"/>
    </source>
</evidence>
<evidence type="ECO:0000256" key="2">
    <source>
        <dbReference type="SAM" id="Phobius"/>
    </source>
</evidence>
<dbReference type="PANTHER" id="PTHR45138">
    <property type="entry name" value="REGULATORY COMPONENTS OF SENSORY TRANSDUCTION SYSTEM"/>
    <property type="match status" value="1"/>
</dbReference>
<proteinExistence type="predicted"/>
<sequence>MQSAGQAAGPDPVGAGVGLAGGPGGGGREREAVGRHGPVVSLGQVGPWGAHPVCCRHEASDNRPVTWGEPGRWGRSAWSAVPLRDASWPVRVTGVIALLGALAQALPMPANVTRGMSSTVSMAVSTVFITLAVRQLPPGRRDAFRIIHLGCLTWLAAWALFVYYRIHDPQMFPSPGDAVFVVAYVPLVVGVLMLNRQRSGRLAFGPLLDASIVTVSAGVLTVAFIVLPTVRNTGMTVTARLFGSVYPLLDVLLLFLVAQMLVVRATRDPARWWLTAGIVTTLVADILQNVIVLRGGHDFPGWMFVLWALLFVGIGVAADCAGQEARKVTAPGPVSAAEADAGGGLTVARLVVLTATAGLPSLVLLLTSRNRADSYEGYLSAGSLLLLVMVTFRIWDLLRVLKRQAVRLSEVARTDPLTGVANRRSWDFELARGLAAATRTGPVLLTGLLDLDHFKKYNDEHGHQAGDDLLREAAQTWRRALGTDGYIARWGGEEFAILVRCDDEADGLLAIDALRGIVPSGQTCSIGAARWDGQEDAEALLHRVDEALYEAKHAGRNRLVRSSPVLESVPEDHTSSISSITRVGES</sequence>
<dbReference type="PROSITE" id="PS50887">
    <property type="entry name" value="GGDEF"/>
    <property type="match status" value="1"/>
</dbReference>
<gene>
    <name evidence="4" type="ORF">GCM10022223_15210</name>
</gene>
<dbReference type="InterPro" id="IPR029787">
    <property type="entry name" value="Nucleotide_cyclase"/>
</dbReference>
<name>A0ABP6ZA89_9ACTN</name>
<feature type="transmembrane region" description="Helical" evidence="2">
    <location>
        <begin position="207"/>
        <end position="226"/>
    </location>
</feature>
<dbReference type="SMART" id="SM00267">
    <property type="entry name" value="GGDEF"/>
    <property type="match status" value="1"/>
</dbReference>
<accession>A0ABP6ZA89</accession>
<evidence type="ECO:0000259" key="3">
    <source>
        <dbReference type="PROSITE" id="PS50887"/>
    </source>
</evidence>
<feature type="transmembrane region" description="Helical" evidence="2">
    <location>
        <begin position="272"/>
        <end position="293"/>
    </location>
</feature>
<feature type="compositionally biased region" description="Low complexity" evidence="1">
    <location>
        <begin position="1"/>
        <end position="14"/>
    </location>
</feature>
<dbReference type="InterPro" id="IPR043128">
    <property type="entry name" value="Rev_trsase/Diguanyl_cyclase"/>
</dbReference>
<feature type="transmembrane region" description="Helical" evidence="2">
    <location>
        <begin position="378"/>
        <end position="398"/>
    </location>
</feature>
<evidence type="ECO:0000313" key="4">
    <source>
        <dbReference type="EMBL" id="GAA3600547.1"/>
    </source>
</evidence>
<keyword evidence="2" id="KW-0812">Transmembrane</keyword>
<evidence type="ECO:0000256" key="1">
    <source>
        <dbReference type="SAM" id="MobiDB-lite"/>
    </source>
</evidence>
<dbReference type="Gene3D" id="3.30.70.270">
    <property type="match status" value="1"/>
</dbReference>
<keyword evidence="2" id="KW-1133">Transmembrane helix</keyword>
<keyword evidence="5" id="KW-1185">Reference proteome</keyword>
<dbReference type="Proteomes" id="UP001501074">
    <property type="component" value="Unassembled WGS sequence"/>
</dbReference>
<dbReference type="SUPFAM" id="SSF55073">
    <property type="entry name" value="Nucleotide cyclase"/>
    <property type="match status" value="1"/>
</dbReference>
<dbReference type="Pfam" id="PF00990">
    <property type="entry name" value="GGDEF"/>
    <property type="match status" value="1"/>
</dbReference>
<organism evidence="4 5">
    <name type="scientific">Kineosporia mesophila</name>
    <dbReference type="NCBI Taxonomy" id="566012"/>
    <lineage>
        <taxon>Bacteria</taxon>
        <taxon>Bacillati</taxon>
        <taxon>Actinomycetota</taxon>
        <taxon>Actinomycetes</taxon>
        <taxon>Kineosporiales</taxon>
        <taxon>Kineosporiaceae</taxon>
        <taxon>Kineosporia</taxon>
    </lineage>
</organism>
<feature type="transmembrane region" description="Helical" evidence="2">
    <location>
        <begin position="299"/>
        <end position="318"/>
    </location>
</feature>
<feature type="region of interest" description="Disordered" evidence="1">
    <location>
        <begin position="1"/>
        <end position="33"/>
    </location>
</feature>
<dbReference type="EMBL" id="BAAAZO010000002">
    <property type="protein sequence ID" value="GAA3600547.1"/>
    <property type="molecule type" value="Genomic_DNA"/>
</dbReference>
<dbReference type="InterPro" id="IPR000160">
    <property type="entry name" value="GGDEF_dom"/>
</dbReference>
<dbReference type="InterPro" id="IPR050469">
    <property type="entry name" value="Diguanylate_Cyclase"/>
</dbReference>
<dbReference type="CDD" id="cd01949">
    <property type="entry name" value="GGDEF"/>
    <property type="match status" value="1"/>
</dbReference>
<dbReference type="PANTHER" id="PTHR45138:SF9">
    <property type="entry name" value="DIGUANYLATE CYCLASE DGCM-RELATED"/>
    <property type="match status" value="1"/>
</dbReference>
<feature type="domain" description="GGDEF" evidence="3">
    <location>
        <begin position="442"/>
        <end position="564"/>
    </location>
</feature>
<feature type="transmembrane region" description="Helical" evidence="2">
    <location>
        <begin position="146"/>
        <end position="166"/>
    </location>
</feature>
<feature type="compositionally biased region" description="Polar residues" evidence="1">
    <location>
        <begin position="575"/>
        <end position="586"/>
    </location>
</feature>
<feature type="transmembrane region" description="Helical" evidence="2">
    <location>
        <begin position="178"/>
        <end position="195"/>
    </location>
</feature>
<feature type="compositionally biased region" description="Gly residues" evidence="1">
    <location>
        <begin position="15"/>
        <end position="26"/>
    </location>
</feature>
<comment type="caution">
    <text evidence="4">The sequence shown here is derived from an EMBL/GenBank/DDBJ whole genome shotgun (WGS) entry which is preliminary data.</text>
</comment>